<dbReference type="AlphaFoldDB" id="A0AAE2EIS6"/>
<evidence type="ECO:0000313" key="3">
    <source>
        <dbReference type="Proteomes" id="UP000033624"/>
    </source>
</evidence>
<dbReference type="PROSITE" id="PS51257">
    <property type="entry name" value="PROKAR_LIPOPROTEIN"/>
    <property type="match status" value="1"/>
</dbReference>
<organism evidence="2 3">
    <name type="scientific">Mycoplasma mycoides subsp. mycoides</name>
    <dbReference type="NCBI Taxonomy" id="2103"/>
    <lineage>
        <taxon>Bacteria</taxon>
        <taxon>Bacillati</taxon>
        <taxon>Mycoplasmatota</taxon>
        <taxon>Mollicutes</taxon>
        <taxon>Mycoplasmataceae</taxon>
        <taxon>Mycoplasma</taxon>
    </lineage>
</organism>
<reference evidence="2 3" key="1">
    <citation type="submission" date="2015-02" db="EMBL/GenBank/DDBJ databases">
        <title>Mycoplasma mycoides subsp. mycoides strain:B237 Genome sequencing.</title>
        <authorList>
            <person name="Fischer A."/>
            <person name="Santana-Cruz I."/>
            <person name="Schieck E."/>
            <person name="Gourle H."/>
            <person name="Lambert M."/>
            <person name="Nadendla S."/>
            <person name="Miller R.A."/>
            <person name="Weber J."/>
            <person name="Bongcam-Rudloff E."/>
            <person name="Vashee S."/>
            <person name="Frey J."/>
            <person name="Jores J."/>
        </authorList>
    </citation>
    <scope>NUCLEOTIDE SEQUENCE [LARGE SCALE GENOMIC DNA]</scope>
    <source>
        <strain evidence="2 3">B237</strain>
    </source>
</reference>
<dbReference type="Gene3D" id="3.40.190.10">
    <property type="entry name" value="Periplasmic binding protein-like II"/>
    <property type="match status" value="1"/>
</dbReference>
<evidence type="ECO:0000256" key="1">
    <source>
        <dbReference type="SAM" id="SignalP"/>
    </source>
</evidence>
<accession>A0AAE2EIS6</accession>
<dbReference type="Proteomes" id="UP000033624">
    <property type="component" value="Unassembled WGS sequence"/>
</dbReference>
<name>A0AAE2EIS6_MYCMY</name>
<dbReference type="EMBL" id="LAEW01000001">
    <property type="protein sequence ID" value="KJQ46224.1"/>
    <property type="molecule type" value="Genomic_DNA"/>
</dbReference>
<gene>
    <name evidence="2" type="ORF">TS59_0084</name>
</gene>
<feature type="signal peptide" evidence="1">
    <location>
        <begin position="1"/>
        <end position="19"/>
    </location>
</feature>
<comment type="caution">
    <text evidence="2">The sequence shown here is derived from an EMBL/GenBank/DDBJ whole genome shotgun (WGS) entry which is preliminary data.</text>
</comment>
<protein>
    <submittedName>
        <fullName evidence="2">ABC transporter, phosphonate, periplasmic substrate-binding family protein</fullName>
    </submittedName>
</protein>
<dbReference type="RefSeq" id="WP_015545270.1">
    <property type="nucleotide sequence ID" value="NZ_CP010267.1"/>
</dbReference>
<sequence>MKKLISLMGISLLATSATVVTVACGKRDNELKIVFVPSQKQTRVESTTSSLERLLTEELKKKAAARGSKFDKRVKVTTSQSYEVAGKSLANGNEDIGFLPINTYSTYWGERTSDGNHKNLGVLLTAGRLGVKPDTTLSDFMNNSKFDNSKATSEITNKTIFNLVKNYKKVVDGVVGESKPLNGESYSKKIYDDANPVNYYRSYAFASIPFLKELKIDNNNSNSDWKGKTYNEIIETLLKNDDEKKYQELLKTLIKNPNVKIGIGKSKTSSAGFLYPILWLKEFVGLDDNEIISMLTGKDTERKFVKVSSFPEGSETVARKDAKPSDGKYAITFGFSDIRFRDGQGQNVAEEKDLFGNSMVIGATQSIYNDGIVYSRSSKSVLRDENLLKDVRQSFIDLINQNEEAKKVFSIYNHKTYIVPNNKIDDAIIKSNAKIEVLKKQFENVPW</sequence>
<feature type="chain" id="PRO_5042295149" evidence="1">
    <location>
        <begin position="20"/>
        <end position="447"/>
    </location>
</feature>
<proteinExistence type="predicted"/>
<dbReference type="KEGG" id="mmyi:mycmycITA_00080"/>
<keyword evidence="1" id="KW-0732">Signal</keyword>
<evidence type="ECO:0000313" key="2">
    <source>
        <dbReference type="EMBL" id="KJQ46224.1"/>
    </source>
</evidence>